<dbReference type="AlphaFoldDB" id="A0AA96GGU0"/>
<name>A0AA96GGU0_9BACT</name>
<evidence type="ECO:0000313" key="14">
    <source>
        <dbReference type="EMBL" id="WNM58668.1"/>
    </source>
</evidence>
<dbReference type="GO" id="GO:0006097">
    <property type="term" value="P:glyoxylate cycle"/>
    <property type="evidence" value="ECO:0007669"/>
    <property type="project" value="UniProtKB-KW"/>
</dbReference>
<reference evidence="14 15" key="1">
    <citation type="submission" date="2023-01" db="EMBL/GenBank/DDBJ databases">
        <title>Cultivation and genomic characterization of new, ubiquitous marine nitrite-oxidizing bacteria from the Nitrospirales.</title>
        <authorList>
            <person name="Mueller A.J."/>
            <person name="Daebeler A."/>
            <person name="Herbold C.W."/>
            <person name="Kirkegaard R.H."/>
            <person name="Daims H."/>
        </authorList>
    </citation>
    <scope>NUCLEOTIDE SEQUENCE [LARGE SCALE GENOMIC DNA]</scope>
    <source>
        <strain evidence="14 15">VA</strain>
    </source>
</reference>
<feature type="binding site" evidence="11">
    <location>
        <position position="550"/>
    </location>
    <ligand>
        <name>D-threo-isocitrate</name>
        <dbReference type="ChEBI" id="CHEBI:15562"/>
    </ligand>
</feature>
<accession>A0AA96GGU0</accession>
<feature type="binding site" evidence="13">
    <location>
        <position position="652"/>
    </location>
    <ligand>
        <name>NADP(+)</name>
        <dbReference type="ChEBI" id="CHEBI:58349"/>
    </ligand>
</feature>
<feature type="binding site" evidence="11">
    <location>
        <position position="146"/>
    </location>
    <ligand>
        <name>D-threo-isocitrate</name>
        <dbReference type="ChEBI" id="CHEBI:15562"/>
    </ligand>
</feature>
<keyword evidence="15" id="KW-1185">Reference proteome</keyword>
<comment type="catalytic activity">
    <reaction evidence="7 9">
        <text>D-threo-isocitrate + NADP(+) = 2-oxoglutarate + CO2 + NADPH</text>
        <dbReference type="Rhea" id="RHEA:19629"/>
        <dbReference type="ChEBI" id="CHEBI:15562"/>
        <dbReference type="ChEBI" id="CHEBI:16526"/>
        <dbReference type="ChEBI" id="CHEBI:16810"/>
        <dbReference type="ChEBI" id="CHEBI:57783"/>
        <dbReference type="ChEBI" id="CHEBI:58349"/>
        <dbReference type="EC" id="1.1.1.42"/>
    </reaction>
</comment>
<evidence type="ECO:0000256" key="11">
    <source>
        <dbReference type="PIRSR" id="PIRSR009407-2"/>
    </source>
</evidence>
<dbReference type="KEGG" id="nall:PP769_02550"/>
<dbReference type="GO" id="GO:0004450">
    <property type="term" value="F:isocitrate dehydrogenase (NADP+) activity"/>
    <property type="evidence" value="ECO:0007669"/>
    <property type="project" value="UniProtKB-EC"/>
</dbReference>
<feature type="binding site" evidence="13">
    <location>
        <begin position="587"/>
        <end position="588"/>
    </location>
    <ligand>
        <name>NADP(+)</name>
        <dbReference type="ChEBI" id="CHEBI:58349"/>
    </ligand>
</feature>
<dbReference type="GO" id="GO:0046872">
    <property type="term" value="F:metal ion binding"/>
    <property type="evidence" value="ECO:0007669"/>
    <property type="project" value="UniProtKB-KW"/>
</dbReference>
<feature type="binding site" evidence="13">
    <location>
        <begin position="83"/>
        <end position="88"/>
    </location>
    <ligand>
        <name>NADP(+)</name>
        <dbReference type="ChEBI" id="CHEBI:58349"/>
    </ligand>
</feature>
<feature type="binding site" evidence="11">
    <location>
        <begin position="133"/>
        <end position="140"/>
    </location>
    <ligand>
        <name>substrate</name>
    </ligand>
</feature>
<dbReference type="Gene3D" id="3.40.718.10">
    <property type="entry name" value="Isopropylmalate Dehydrogenase"/>
    <property type="match status" value="2"/>
</dbReference>
<keyword evidence="4 12" id="KW-0460">Magnesium</keyword>
<dbReference type="PANTHER" id="PTHR36999:SF1">
    <property type="entry name" value="ISOCITRATE DEHYDROGENASE (NADP(+))"/>
    <property type="match status" value="1"/>
</dbReference>
<sequence>MSVQPDIIYTKVDEAPELASGSFLPIIQSFAKAAGVTVGTKDISLAGRILAQFPDKLKPEQQQPDDLALLGELVEKPDANVIKLPNISASLPQIKGAIAELQSQGYAIPDYPEDPKNEEEKDIKAKYDKVKGSAVNPVLRQGNSDRRASASVKQYAKKNPHKMGKWTKDSKTHVAHMTTGDFFGNEKSVTINEKAAGKGKIEFVADDGSVTVVKDKLTLNKGDVLDASKMSCQALRQFFKEQVADAKQKDILWSLHLKATMMKVSDPIMFGHAVRAFFDDVFKKHEKTFAELGANPNNGLGDILAKIKNLPEAKKKEIESDIQDCLKNGPALAMVDSDKGITNLHVPSDIIIDASMAAALRTSGKMWGPDGKEHDMKAIIPDRSYAGIYQAVVDFCRENGEFNPSTMGSVPNVGLMAQKAEEYGSHDKTFESTGKGVVRVLDGAGNVLLQHDVEKGDIWRSCYTTDVAVKDWVKLAVNRARASSTPVVFWLNKNRAHDAQVIEKVNLYLKDHDTKGLDIQIMAPVDAMKHSLKRAKDGLDTISATGNVLRDYLTDLFPILELGTSAKMLSIVPLINGGGLFETGAGGSAPKHVQQFVKEGHLRWDSLGEFLALAESFAHLSQVKNNKKAKILADTLDKATGKLMDNRKAPGRELGQLDNAGSHVYEAMYWAQELAAQNDDQDLKKQFAPIAKELESKVDTILEEIKAAKGRAQDIGGYYRPDPTKVMTAMRPSATFNAILSRLA</sequence>
<evidence type="ECO:0000256" key="9">
    <source>
        <dbReference type="PIRNR" id="PIRNR009407"/>
    </source>
</evidence>
<feature type="binding site" evidence="12">
    <location>
        <position position="551"/>
    </location>
    <ligand>
        <name>Mg(2+)</name>
        <dbReference type="ChEBI" id="CHEBI:18420"/>
    </ligand>
</feature>
<evidence type="ECO:0000256" key="4">
    <source>
        <dbReference type="ARBA" id="ARBA00022842"/>
    </source>
</evidence>
<gene>
    <name evidence="14" type="ORF">PP769_02550</name>
</gene>
<evidence type="ECO:0000256" key="2">
    <source>
        <dbReference type="ARBA" id="ARBA00022532"/>
    </source>
</evidence>
<evidence type="ECO:0000256" key="3">
    <source>
        <dbReference type="ARBA" id="ARBA00022723"/>
    </source>
</evidence>
<protein>
    <recommendedName>
        <fullName evidence="9">Isocitrate dehydrogenase [NADP]</fullName>
        <ecNumber evidence="9">1.1.1.42</ecNumber>
    </recommendedName>
    <alternativeName>
        <fullName evidence="9">Oxalosuccinate decarboxylase</fullName>
    </alternativeName>
</protein>
<feature type="binding site" evidence="13">
    <location>
        <begin position="603"/>
        <end position="605"/>
    </location>
    <ligand>
        <name>NADP(+)</name>
        <dbReference type="ChEBI" id="CHEBI:58349"/>
    </ligand>
</feature>
<evidence type="ECO:0000256" key="5">
    <source>
        <dbReference type="ARBA" id="ARBA00022857"/>
    </source>
</evidence>
<dbReference type="EMBL" id="CP116967">
    <property type="protein sequence ID" value="WNM58668.1"/>
    <property type="molecule type" value="Genomic_DNA"/>
</dbReference>
<evidence type="ECO:0000256" key="10">
    <source>
        <dbReference type="PIRSR" id="PIRSR009407-1"/>
    </source>
</evidence>
<organism evidence="14 15">
    <name type="scientific">Candidatus Nitrospira allomarina</name>
    <dbReference type="NCBI Taxonomy" id="3020900"/>
    <lineage>
        <taxon>Bacteria</taxon>
        <taxon>Pseudomonadati</taxon>
        <taxon>Nitrospirota</taxon>
        <taxon>Nitrospiria</taxon>
        <taxon>Nitrospirales</taxon>
        <taxon>Nitrospiraceae</taxon>
        <taxon>Nitrospira</taxon>
    </lineage>
</organism>
<dbReference type="PIRSF" id="PIRSF009407">
    <property type="entry name" value="IDH_monmr"/>
    <property type="match status" value="1"/>
</dbReference>
<feature type="binding site" evidence="13">
    <location>
        <position position="592"/>
    </location>
    <ligand>
        <name>NADP(+)</name>
        <dbReference type="ChEBI" id="CHEBI:58349"/>
    </ligand>
</feature>
<comment type="cofactor">
    <cofactor evidence="12">
        <name>Mg(2+)</name>
        <dbReference type="ChEBI" id="CHEBI:18420"/>
    </cofactor>
    <cofactor evidence="12">
        <name>Mn(2+)</name>
        <dbReference type="ChEBI" id="CHEBI:29035"/>
    </cofactor>
    <text evidence="12">Binds 1 Mg(2+) or Mn(2+) ion per subunit.</text>
</comment>
<dbReference type="NCBIfam" id="TIGR00178">
    <property type="entry name" value="monomer_idh"/>
    <property type="match status" value="1"/>
</dbReference>
<proteinExistence type="inferred from homology"/>
<feature type="binding site" evidence="13">
    <location>
        <position position="136"/>
    </location>
    <ligand>
        <name>NADP(+)</name>
        <dbReference type="ChEBI" id="CHEBI:58349"/>
    </ligand>
</feature>
<evidence type="ECO:0000256" key="7">
    <source>
        <dbReference type="ARBA" id="ARBA00023554"/>
    </source>
</evidence>
<keyword evidence="3 12" id="KW-0479">Metal-binding</keyword>
<feature type="site" description="Critical for catalysis" evidence="10">
    <location>
        <position position="423"/>
    </location>
</feature>
<dbReference type="EC" id="1.1.1.42" evidence="9"/>
<dbReference type="SUPFAM" id="SSF53659">
    <property type="entry name" value="Isocitrate/Isopropylmalate dehydrogenase-like"/>
    <property type="match status" value="1"/>
</dbReference>
<dbReference type="Proteomes" id="UP001302719">
    <property type="component" value="Chromosome"/>
</dbReference>
<dbReference type="Pfam" id="PF03971">
    <property type="entry name" value="IDH"/>
    <property type="match status" value="1"/>
</dbReference>
<evidence type="ECO:0000256" key="8">
    <source>
        <dbReference type="ARBA" id="ARBA00046318"/>
    </source>
</evidence>
<keyword evidence="1 9" id="KW-0329">Glyoxylate bypass</keyword>
<dbReference type="GO" id="GO:0006099">
    <property type="term" value="P:tricarboxylic acid cycle"/>
    <property type="evidence" value="ECO:0007669"/>
    <property type="project" value="UniProtKB-KW"/>
</dbReference>
<keyword evidence="5 9" id="KW-0521">NADP</keyword>
<feature type="site" description="Critical for catalysis" evidence="10">
    <location>
        <position position="258"/>
    </location>
</feature>
<comment type="similarity">
    <text evidence="8 9">Belongs to the monomeric-type IDH family.</text>
</comment>
<feature type="binding site" evidence="12">
    <location>
        <position position="353"/>
    </location>
    <ligand>
        <name>Mg(2+)</name>
        <dbReference type="ChEBI" id="CHEBI:18420"/>
    </ligand>
</feature>
<feature type="binding site" evidence="12">
    <location>
        <position position="555"/>
    </location>
    <ligand>
        <name>Mg(2+)</name>
        <dbReference type="ChEBI" id="CHEBI:18420"/>
    </ligand>
</feature>
<dbReference type="InterPro" id="IPR004436">
    <property type="entry name" value="Isocitrate_DH_NADP_mono"/>
</dbReference>
<dbReference type="PANTHER" id="PTHR36999">
    <property type="entry name" value="ISOCITRATE DEHYDROGENASE [NADP]"/>
    <property type="match status" value="1"/>
</dbReference>
<evidence type="ECO:0000256" key="12">
    <source>
        <dbReference type="PIRSR" id="PIRSR009407-3"/>
    </source>
</evidence>
<evidence type="ECO:0000256" key="1">
    <source>
        <dbReference type="ARBA" id="ARBA00022435"/>
    </source>
</evidence>
<evidence type="ECO:0000256" key="13">
    <source>
        <dbReference type="PIRSR" id="PIRSR009407-4"/>
    </source>
</evidence>
<evidence type="ECO:0000313" key="15">
    <source>
        <dbReference type="Proteomes" id="UP001302719"/>
    </source>
</evidence>
<keyword evidence="6 9" id="KW-0560">Oxidoreductase</keyword>
<dbReference type="RefSeq" id="WP_312644798.1">
    <property type="nucleotide sequence ID" value="NZ_CP116967.1"/>
</dbReference>
<evidence type="ECO:0000256" key="6">
    <source>
        <dbReference type="ARBA" id="ARBA00023002"/>
    </source>
</evidence>
<keyword evidence="2 9" id="KW-0816">Tricarboxylic acid cycle</keyword>